<proteinExistence type="predicted"/>
<evidence type="ECO:0000313" key="3">
    <source>
        <dbReference type="EMBL" id="KAF0687774.1"/>
    </source>
</evidence>
<dbReference type="Gene3D" id="1.10.10.60">
    <property type="entry name" value="Homeodomain-like"/>
    <property type="match status" value="1"/>
</dbReference>
<dbReference type="InterPro" id="IPR004875">
    <property type="entry name" value="DDE_SF_endonuclease_dom"/>
</dbReference>
<reference evidence="3" key="2">
    <citation type="submission" date="2019-06" db="EMBL/GenBank/DDBJ databases">
        <title>Genomics analysis of Aphanomyces spp. identifies a new class of oomycete effector associated with host adaptation.</title>
        <authorList>
            <person name="Gaulin E."/>
        </authorList>
    </citation>
    <scope>NUCLEOTIDE SEQUENCE</scope>
    <source>
        <strain evidence="3">CBS 578.67</strain>
    </source>
</reference>
<dbReference type="EMBL" id="VJMH01006856">
    <property type="protein sequence ID" value="KAF0687774.1"/>
    <property type="molecule type" value="Genomic_DNA"/>
</dbReference>
<dbReference type="PANTHER" id="PTHR19303">
    <property type="entry name" value="TRANSPOSON"/>
    <property type="match status" value="1"/>
</dbReference>
<dbReference type="SUPFAM" id="SSF46689">
    <property type="entry name" value="Homeodomain-like"/>
    <property type="match status" value="1"/>
</dbReference>
<evidence type="ECO:0000313" key="5">
    <source>
        <dbReference type="Proteomes" id="UP000332933"/>
    </source>
</evidence>
<dbReference type="PANTHER" id="PTHR19303:SF73">
    <property type="entry name" value="PROTEIN PDC2"/>
    <property type="match status" value="1"/>
</dbReference>
<dbReference type="InterPro" id="IPR006600">
    <property type="entry name" value="HTH_CenpB_DNA-bd_dom"/>
</dbReference>
<keyword evidence="5" id="KW-1185">Reference proteome</keyword>
<evidence type="ECO:0000313" key="4">
    <source>
        <dbReference type="EMBL" id="VFT97211.1"/>
    </source>
</evidence>
<organism evidence="4 5">
    <name type="scientific">Aphanomyces stellatus</name>
    <dbReference type="NCBI Taxonomy" id="120398"/>
    <lineage>
        <taxon>Eukaryota</taxon>
        <taxon>Sar</taxon>
        <taxon>Stramenopiles</taxon>
        <taxon>Oomycota</taxon>
        <taxon>Saprolegniomycetes</taxon>
        <taxon>Saprolegniales</taxon>
        <taxon>Verrucalvaceae</taxon>
        <taxon>Aphanomyces</taxon>
    </lineage>
</organism>
<accession>A0A485LFA6</accession>
<dbReference type="GO" id="GO:0005634">
    <property type="term" value="C:nucleus"/>
    <property type="evidence" value="ECO:0007669"/>
    <property type="project" value="TreeGrafter"/>
</dbReference>
<feature type="domain" description="HTH CENPB-type" evidence="2">
    <location>
        <begin position="65"/>
        <end position="139"/>
    </location>
</feature>
<dbReference type="EMBL" id="CAADRA010006882">
    <property type="protein sequence ID" value="VFT97211.1"/>
    <property type="molecule type" value="Genomic_DNA"/>
</dbReference>
<dbReference type="Proteomes" id="UP000332933">
    <property type="component" value="Unassembled WGS sequence"/>
</dbReference>
<dbReference type="SMART" id="SM00674">
    <property type="entry name" value="CENPB"/>
    <property type="match status" value="1"/>
</dbReference>
<dbReference type="InterPro" id="IPR050863">
    <property type="entry name" value="CenT-Element_Derived"/>
</dbReference>
<dbReference type="OrthoDB" id="76498at2759"/>
<dbReference type="Pfam" id="PF03221">
    <property type="entry name" value="HTH_Tnp_Tc5"/>
    <property type="match status" value="1"/>
</dbReference>
<dbReference type="GO" id="GO:0003677">
    <property type="term" value="F:DNA binding"/>
    <property type="evidence" value="ECO:0007669"/>
    <property type="project" value="UniProtKB-KW"/>
</dbReference>
<name>A0A485LFA6_9STRA</name>
<sequence length="392" mass="44247">MKLRMTLSDVNELYAEYLRNPSATYTKLANWAATEFGLRSVPTKSGIRTAVQRAQTQKQRADSKMRCIDRVVKCPEIEAKILEWVLRCEELGVCVTGELIRRQATAIASENDIPDSQRITYSKGWLYKFQRKHDLTSKIQLGEAASTPPEAVVEGREQMLVTTRGYSAKDVYNLDEISFFYCLSPHRSITRNRVPGTKKSKKRITIALTTNGDGSDVVDPLFIGSAVRPRCFRGASGRELGFDYHASKKAWMTGRIFNSYLQSLNQRVVDDERKILMLVDNAPCHKLDEGTELTNVKLKMLPKNTTAHLQPQDAGIIAAFKAKVKQRQLQNALDQIDSVMSGRQDKLYEVPLVEAMEWAREAWRSVAQSTVANCWRRTGVLGTDVPLLENAE</sequence>
<dbReference type="InterPro" id="IPR009057">
    <property type="entry name" value="Homeodomain-like_sf"/>
</dbReference>
<protein>
    <submittedName>
        <fullName evidence="4">Aste57867_20526 protein</fullName>
    </submittedName>
</protein>
<keyword evidence="1" id="KW-0238">DNA-binding</keyword>
<dbReference type="AlphaFoldDB" id="A0A485LFA6"/>
<evidence type="ECO:0000259" key="2">
    <source>
        <dbReference type="PROSITE" id="PS51253"/>
    </source>
</evidence>
<dbReference type="Pfam" id="PF03184">
    <property type="entry name" value="DDE_1"/>
    <property type="match status" value="1"/>
</dbReference>
<reference evidence="4 5" key="1">
    <citation type="submission" date="2019-03" db="EMBL/GenBank/DDBJ databases">
        <authorList>
            <person name="Gaulin E."/>
            <person name="Dumas B."/>
        </authorList>
    </citation>
    <scope>NUCLEOTIDE SEQUENCE [LARGE SCALE GENOMIC DNA]</scope>
    <source>
        <strain evidence="4">CBS 568.67</strain>
    </source>
</reference>
<evidence type="ECO:0000256" key="1">
    <source>
        <dbReference type="ARBA" id="ARBA00023125"/>
    </source>
</evidence>
<gene>
    <name evidence="4" type="primary">Aste57867_20526</name>
    <name evidence="3" type="ORF">As57867_020459</name>
    <name evidence="4" type="ORF">ASTE57867_20526</name>
</gene>
<dbReference type="PROSITE" id="PS51253">
    <property type="entry name" value="HTH_CENPB"/>
    <property type="match status" value="1"/>
</dbReference>